<evidence type="ECO:0000256" key="5">
    <source>
        <dbReference type="ARBA" id="ARBA00022683"/>
    </source>
</evidence>
<accession>D9R891</accession>
<gene>
    <name evidence="7" type="ordered locus">Closa_1238</name>
</gene>
<comment type="function">
    <text evidence="1">General (non sugar-specific) component of the phosphoenolpyruvate-dependent sugar phosphotransferase system (sugar PTS). This major carbohydrate active-transport system catalyzes the phosphorylation of incoming sugar substrates concomitantly with their translocation across the cell membrane. The phosphoryl group from phosphoenolpyruvate (PEP) is transferred to the phosphoryl carrier protein HPr by enzyme I. Phospho-HPr then transfers it to the PTS EIIA domain.</text>
</comment>
<dbReference type="AlphaFoldDB" id="D9R891"/>
<comment type="subcellular location">
    <subcellularLocation>
        <location evidence="2">Cytoplasm</location>
    </subcellularLocation>
</comment>
<dbReference type="HOGENOM" id="CLU_136230_2_0_9"/>
<dbReference type="GO" id="GO:0016740">
    <property type="term" value="F:transferase activity"/>
    <property type="evidence" value="ECO:0007669"/>
    <property type="project" value="UniProtKB-KW"/>
</dbReference>
<evidence type="ECO:0000313" key="7">
    <source>
        <dbReference type="EMBL" id="ADL03843.1"/>
    </source>
</evidence>
<dbReference type="Pfam" id="PF00381">
    <property type="entry name" value="PTS-HPr"/>
    <property type="match status" value="1"/>
</dbReference>
<protein>
    <recommendedName>
        <fullName evidence="3">Phosphocarrier protein HPr</fullName>
    </recommendedName>
</protein>
<name>D9R891_LACSW</name>
<evidence type="ECO:0000313" key="8">
    <source>
        <dbReference type="Proteomes" id="UP000001662"/>
    </source>
</evidence>
<organism evidence="7 8">
    <name type="scientific">Lacrimispora saccharolytica (strain ATCC 35040 / DSM 2544 / NRCC 2533 / WM1)</name>
    <name type="common">Clostridium saccharolyticum</name>
    <dbReference type="NCBI Taxonomy" id="610130"/>
    <lineage>
        <taxon>Bacteria</taxon>
        <taxon>Bacillati</taxon>
        <taxon>Bacillota</taxon>
        <taxon>Clostridia</taxon>
        <taxon>Lachnospirales</taxon>
        <taxon>Lachnospiraceae</taxon>
        <taxon>Lacrimispora</taxon>
    </lineage>
</organism>
<sequence>MKAFDYTVREQSGIHARPAVKLAMESQKYNSRIILFLDEKTADASDVMAIMGLNIKFDDIIRVEITGTDEDTAYEGLRDFLFNRLPY</sequence>
<dbReference type="PROSITE" id="PS00369">
    <property type="entry name" value="PTS_HPR_HIS"/>
    <property type="match status" value="1"/>
</dbReference>
<evidence type="ECO:0000256" key="3">
    <source>
        <dbReference type="ARBA" id="ARBA00020422"/>
    </source>
</evidence>
<evidence type="ECO:0000256" key="2">
    <source>
        <dbReference type="ARBA" id="ARBA00004496"/>
    </source>
</evidence>
<reference evidence="7" key="1">
    <citation type="submission" date="2010-07" db="EMBL/GenBank/DDBJ databases">
        <title>Complete sequence of Clostridium saccharolyticum WM1.</title>
        <authorList>
            <consortium name="US DOE Joint Genome Institute"/>
            <person name="Lucas S."/>
            <person name="Copeland A."/>
            <person name="Lapidus A."/>
            <person name="Cheng J.-F."/>
            <person name="Bruce D."/>
            <person name="Goodwin L."/>
            <person name="Pitluck S."/>
            <person name="Chertkov O."/>
            <person name="Detter J.C."/>
            <person name="Han C."/>
            <person name="Tapia R."/>
            <person name="Land M."/>
            <person name="Hauser L."/>
            <person name="Chang Y.-J."/>
            <person name="Jeffries C."/>
            <person name="Kyrpides N."/>
            <person name="Ivanova N."/>
            <person name="Mikhailova N."/>
            <person name="Mouttaki H."/>
            <person name="Lin L."/>
            <person name="Zhou J."/>
            <person name="Hemme C.L."/>
            <person name="Woyke T."/>
        </authorList>
    </citation>
    <scope>NUCLEOTIDE SEQUENCE [LARGE SCALE GENOMIC DNA]</scope>
    <source>
        <strain evidence="7">WM1</strain>
    </source>
</reference>
<dbReference type="InterPro" id="IPR050399">
    <property type="entry name" value="HPr"/>
</dbReference>
<dbReference type="SUPFAM" id="SSF55594">
    <property type="entry name" value="HPr-like"/>
    <property type="match status" value="1"/>
</dbReference>
<keyword evidence="5" id="KW-0598">Phosphotransferase system</keyword>
<dbReference type="PANTHER" id="PTHR33705:SF2">
    <property type="entry name" value="PHOSPHOCARRIER PROTEIN NPR"/>
    <property type="match status" value="1"/>
</dbReference>
<dbReference type="EMBL" id="CP002109">
    <property type="protein sequence ID" value="ADL03843.1"/>
    <property type="molecule type" value="Genomic_DNA"/>
</dbReference>
<dbReference type="GO" id="GO:0009401">
    <property type="term" value="P:phosphoenolpyruvate-dependent sugar phosphotransferase system"/>
    <property type="evidence" value="ECO:0007669"/>
    <property type="project" value="UniProtKB-KW"/>
</dbReference>
<evidence type="ECO:0000259" key="6">
    <source>
        <dbReference type="PROSITE" id="PS51350"/>
    </source>
</evidence>
<proteinExistence type="predicted"/>
<dbReference type="NCBIfam" id="TIGR01003">
    <property type="entry name" value="PTS_HPr_family"/>
    <property type="match status" value="1"/>
</dbReference>
<keyword evidence="8" id="KW-1185">Reference proteome</keyword>
<dbReference type="InterPro" id="IPR000032">
    <property type="entry name" value="HPr-like"/>
</dbReference>
<dbReference type="PANTHER" id="PTHR33705">
    <property type="entry name" value="PHOSPHOCARRIER PROTEIN HPR"/>
    <property type="match status" value="1"/>
</dbReference>
<dbReference type="CDD" id="cd00367">
    <property type="entry name" value="PTS-HPr_like"/>
    <property type="match status" value="1"/>
</dbReference>
<dbReference type="PaxDb" id="610130-Closa_1238"/>
<evidence type="ECO:0000256" key="1">
    <source>
        <dbReference type="ARBA" id="ARBA00003681"/>
    </source>
</evidence>
<dbReference type="Gene3D" id="3.30.1340.10">
    <property type="entry name" value="HPr-like"/>
    <property type="match status" value="1"/>
</dbReference>
<evidence type="ECO:0000256" key="4">
    <source>
        <dbReference type="ARBA" id="ARBA00022490"/>
    </source>
</evidence>
<dbReference type="KEGG" id="csh:Closa_1238"/>
<feature type="domain" description="HPr" evidence="6">
    <location>
        <begin position="1"/>
        <end position="87"/>
    </location>
</feature>
<dbReference type="STRING" id="610130.Closa_1238"/>
<dbReference type="InterPro" id="IPR001020">
    <property type="entry name" value="PTS_HPr_His_P_site"/>
</dbReference>
<dbReference type="Proteomes" id="UP000001662">
    <property type="component" value="Chromosome"/>
</dbReference>
<dbReference type="PRINTS" id="PR00107">
    <property type="entry name" value="PHOSPHOCPHPR"/>
</dbReference>
<dbReference type="PROSITE" id="PS51350">
    <property type="entry name" value="PTS_HPR_DOM"/>
    <property type="match status" value="1"/>
</dbReference>
<dbReference type="eggNOG" id="COG1925">
    <property type="taxonomic scope" value="Bacteria"/>
</dbReference>
<dbReference type="InterPro" id="IPR035895">
    <property type="entry name" value="HPr-like_sf"/>
</dbReference>
<dbReference type="GO" id="GO:0005737">
    <property type="term" value="C:cytoplasm"/>
    <property type="evidence" value="ECO:0007669"/>
    <property type="project" value="UniProtKB-SubCell"/>
</dbReference>
<keyword evidence="4" id="KW-0963">Cytoplasm</keyword>